<dbReference type="Proteomes" id="UP000308652">
    <property type="component" value="Unassembled WGS sequence"/>
</dbReference>
<proteinExistence type="predicted"/>
<protein>
    <recommendedName>
        <fullName evidence="5">Integral membrane protein</fullName>
    </recommendedName>
</protein>
<feature type="compositionally biased region" description="Basic and acidic residues" evidence="1">
    <location>
        <begin position="322"/>
        <end position="331"/>
    </location>
</feature>
<feature type="compositionally biased region" description="Basic and acidic residues" evidence="1">
    <location>
        <begin position="354"/>
        <end position="367"/>
    </location>
</feature>
<keyword evidence="4" id="KW-1185">Reference proteome</keyword>
<feature type="transmembrane region" description="Helical" evidence="2">
    <location>
        <begin position="142"/>
        <end position="167"/>
    </location>
</feature>
<dbReference type="OrthoDB" id="3265004at2759"/>
<feature type="transmembrane region" description="Helical" evidence="2">
    <location>
        <begin position="29"/>
        <end position="48"/>
    </location>
</feature>
<evidence type="ECO:0000313" key="3">
    <source>
        <dbReference type="EMBL" id="TFK34924.1"/>
    </source>
</evidence>
<evidence type="ECO:0008006" key="5">
    <source>
        <dbReference type="Google" id="ProtNLM"/>
    </source>
</evidence>
<reference evidence="3 4" key="1">
    <citation type="journal article" date="2019" name="Nat. Ecol. Evol.">
        <title>Megaphylogeny resolves global patterns of mushroom evolution.</title>
        <authorList>
            <person name="Varga T."/>
            <person name="Krizsan K."/>
            <person name="Foldi C."/>
            <person name="Dima B."/>
            <person name="Sanchez-Garcia M."/>
            <person name="Sanchez-Ramirez S."/>
            <person name="Szollosi G.J."/>
            <person name="Szarkandi J.G."/>
            <person name="Papp V."/>
            <person name="Albert L."/>
            <person name="Andreopoulos W."/>
            <person name="Angelini C."/>
            <person name="Antonin V."/>
            <person name="Barry K.W."/>
            <person name="Bougher N.L."/>
            <person name="Buchanan P."/>
            <person name="Buyck B."/>
            <person name="Bense V."/>
            <person name="Catcheside P."/>
            <person name="Chovatia M."/>
            <person name="Cooper J."/>
            <person name="Damon W."/>
            <person name="Desjardin D."/>
            <person name="Finy P."/>
            <person name="Geml J."/>
            <person name="Haridas S."/>
            <person name="Hughes K."/>
            <person name="Justo A."/>
            <person name="Karasinski D."/>
            <person name="Kautmanova I."/>
            <person name="Kiss B."/>
            <person name="Kocsube S."/>
            <person name="Kotiranta H."/>
            <person name="LaButti K.M."/>
            <person name="Lechner B.E."/>
            <person name="Liimatainen K."/>
            <person name="Lipzen A."/>
            <person name="Lukacs Z."/>
            <person name="Mihaltcheva S."/>
            <person name="Morgado L.N."/>
            <person name="Niskanen T."/>
            <person name="Noordeloos M.E."/>
            <person name="Ohm R.A."/>
            <person name="Ortiz-Santana B."/>
            <person name="Ovrebo C."/>
            <person name="Racz N."/>
            <person name="Riley R."/>
            <person name="Savchenko A."/>
            <person name="Shiryaev A."/>
            <person name="Soop K."/>
            <person name="Spirin V."/>
            <person name="Szebenyi C."/>
            <person name="Tomsovsky M."/>
            <person name="Tulloss R.E."/>
            <person name="Uehling J."/>
            <person name="Grigoriev I.V."/>
            <person name="Vagvolgyi C."/>
            <person name="Papp T."/>
            <person name="Martin F.M."/>
            <person name="Miettinen O."/>
            <person name="Hibbett D.S."/>
            <person name="Nagy L.G."/>
        </authorList>
    </citation>
    <scope>NUCLEOTIDE SEQUENCE [LARGE SCALE GENOMIC DNA]</scope>
    <source>
        <strain evidence="3 4">CBS 166.37</strain>
    </source>
</reference>
<evidence type="ECO:0000256" key="2">
    <source>
        <dbReference type="SAM" id="Phobius"/>
    </source>
</evidence>
<evidence type="ECO:0000256" key="1">
    <source>
        <dbReference type="SAM" id="MobiDB-lite"/>
    </source>
</evidence>
<dbReference type="STRING" id="68775.A0A5C3LPD7"/>
<feature type="region of interest" description="Disordered" evidence="1">
    <location>
        <begin position="312"/>
        <end position="331"/>
    </location>
</feature>
<evidence type="ECO:0000313" key="4">
    <source>
        <dbReference type="Proteomes" id="UP000308652"/>
    </source>
</evidence>
<dbReference type="AlphaFoldDB" id="A0A5C3LPD7"/>
<feature type="transmembrane region" description="Helical" evidence="2">
    <location>
        <begin position="187"/>
        <end position="205"/>
    </location>
</feature>
<keyword evidence="2" id="KW-0812">Transmembrane</keyword>
<feature type="transmembrane region" description="Helical" evidence="2">
    <location>
        <begin position="108"/>
        <end position="130"/>
    </location>
</feature>
<feature type="transmembrane region" description="Helical" evidence="2">
    <location>
        <begin position="60"/>
        <end position="84"/>
    </location>
</feature>
<sequence length="367" mass="40138">MSSNNATSTYNDFVTQFEKGTLDGILNSFILQAFLTGLYTMIFMGTMYASFTRRKASQSILVLGAIVWLYLLAMSSLAIFWYSIRLGFISNSLTLATIFYTEVGLPPWILIVSKCIFFLMFVLADGILVWRCFIMWSCSYKMIAPLLCLITAQASLFLSSIGMEGIWLRNPSAHPNLAKALVNTQVAAFYMSFGTTLCATLLIAYRILSVSRGNKIIGNYRGIIEIVAESAAIYCIALLFAAVAEVLPTDSFNTVENSIFNYATAILIPVAGIAPTIIVGRVSFGLSGSKETWSRPAASILNFGSRGIPGAHAHTETSSMSHTEDVHSEQTHPKIAGISLGDHQDVPHAMSNGHIDEEKSFPEARVF</sequence>
<organism evidence="3 4">
    <name type="scientific">Crucibulum laeve</name>
    <dbReference type="NCBI Taxonomy" id="68775"/>
    <lineage>
        <taxon>Eukaryota</taxon>
        <taxon>Fungi</taxon>
        <taxon>Dikarya</taxon>
        <taxon>Basidiomycota</taxon>
        <taxon>Agaricomycotina</taxon>
        <taxon>Agaricomycetes</taxon>
        <taxon>Agaricomycetidae</taxon>
        <taxon>Agaricales</taxon>
        <taxon>Agaricineae</taxon>
        <taxon>Nidulariaceae</taxon>
        <taxon>Crucibulum</taxon>
    </lineage>
</organism>
<keyword evidence="2" id="KW-1133">Transmembrane helix</keyword>
<dbReference type="EMBL" id="ML213626">
    <property type="protein sequence ID" value="TFK34924.1"/>
    <property type="molecule type" value="Genomic_DNA"/>
</dbReference>
<name>A0A5C3LPD7_9AGAR</name>
<feature type="region of interest" description="Disordered" evidence="1">
    <location>
        <begin position="338"/>
        <end position="367"/>
    </location>
</feature>
<accession>A0A5C3LPD7</accession>
<keyword evidence="2" id="KW-0472">Membrane</keyword>
<feature type="transmembrane region" description="Helical" evidence="2">
    <location>
        <begin position="259"/>
        <end position="280"/>
    </location>
</feature>
<gene>
    <name evidence="3" type="ORF">BDQ12DRAFT_737827</name>
</gene>
<feature type="transmembrane region" description="Helical" evidence="2">
    <location>
        <begin position="226"/>
        <end position="247"/>
    </location>
</feature>